<keyword evidence="3" id="KW-1185">Reference proteome</keyword>
<feature type="domain" description="BTB" evidence="2">
    <location>
        <begin position="120"/>
        <end position="187"/>
    </location>
</feature>
<dbReference type="RefSeq" id="XP_065643163.1">
    <property type="nucleotide sequence ID" value="XM_065787091.1"/>
</dbReference>
<feature type="region of interest" description="Disordered" evidence="1">
    <location>
        <begin position="1"/>
        <end position="23"/>
    </location>
</feature>
<protein>
    <submittedName>
        <fullName evidence="4 5">BTB/POZ domain-containing protein 7-like</fullName>
    </submittedName>
</protein>
<dbReference type="Pfam" id="PF00651">
    <property type="entry name" value="BTB"/>
    <property type="match status" value="1"/>
</dbReference>
<dbReference type="PANTHER" id="PTHR16064:SF3">
    <property type="entry name" value="BTB_POZ DOMAIN-CONTAINING PROTEIN 7"/>
    <property type="match status" value="1"/>
</dbReference>
<reference evidence="3 4" key="1">
    <citation type="submission" date="2025-05" db="UniProtKB">
        <authorList>
            <consortium name="RefSeq"/>
        </authorList>
    </citation>
    <scope>NUCLEOTIDE SEQUENCE [LARGE SCALE GENOMIC DNA]</scope>
</reference>
<proteinExistence type="predicted"/>
<organism evidence="3 5">
    <name type="scientific">Hydra vulgaris</name>
    <name type="common">Hydra</name>
    <name type="synonym">Hydra attenuata</name>
    <dbReference type="NCBI Taxonomy" id="6087"/>
    <lineage>
        <taxon>Eukaryota</taxon>
        <taxon>Metazoa</taxon>
        <taxon>Cnidaria</taxon>
        <taxon>Hydrozoa</taxon>
        <taxon>Hydroidolina</taxon>
        <taxon>Anthoathecata</taxon>
        <taxon>Aplanulata</taxon>
        <taxon>Hydridae</taxon>
        <taxon>Hydra</taxon>
    </lineage>
</organism>
<evidence type="ECO:0000313" key="5">
    <source>
        <dbReference type="RefSeq" id="XP_065643163.1"/>
    </source>
</evidence>
<name>A0ABM4B305_HYDVU</name>
<dbReference type="SUPFAM" id="SSF54695">
    <property type="entry name" value="POZ domain"/>
    <property type="match status" value="2"/>
</dbReference>
<dbReference type="Gene3D" id="3.30.710.10">
    <property type="entry name" value="Potassium Channel Kv1.1, Chain A"/>
    <property type="match status" value="2"/>
</dbReference>
<evidence type="ECO:0000313" key="4">
    <source>
        <dbReference type="RefSeq" id="XP_065643162.1"/>
    </source>
</evidence>
<evidence type="ECO:0000259" key="2">
    <source>
        <dbReference type="PROSITE" id="PS50097"/>
    </source>
</evidence>
<dbReference type="SMART" id="SM00225">
    <property type="entry name" value="BTB"/>
    <property type="match status" value="2"/>
</dbReference>
<evidence type="ECO:0000256" key="1">
    <source>
        <dbReference type="SAM" id="MobiDB-lite"/>
    </source>
</evidence>
<accession>A0ABM4B305</accession>
<dbReference type="InterPro" id="IPR000210">
    <property type="entry name" value="BTB/POZ_dom"/>
</dbReference>
<dbReference type="PANTHER" id="PTHR16064">
    <property type="entry name" value="BTB POZ DOMAIN CONTAINING 7"/>
    <property type="match status" value="1"/>
</dbReference>
<gene>
    <name evidence="4 5" type="primary">LOC136074847</name>
</gene>
<dbReference type="RefSeq" id="XP_065643162.1">
    <property type="nucleotide sequence ID" value="XM_065787090.1"/>
</dbReference>
<feature type="compositionally biased region" description="Low complexity" evidence="1">
    <location>
        <begin position="1"/>
        <end position="12"/>
    </location>
</feature>
<dbReference type="InterPro" id="IPR042345">
    <property type="entry name" value="Btbd7"/>
</dbReference>
<dbReference type="InterPro" id="IPR011333">
    <property type="entry name" value="SKP1/BTB/POZ_sf"/>
</dbReference>
<dbReference type="GeneID" id="136074847"/>
<dbReference type="Proteomes" id="UP001652625">
    <property type="component" value="Chromosome 01"/>
</dbReference>
<dbReference type="CDD" id="cd18186">
    <property type="entry name" value="BTB_POZ_ZBTB_KLHL-like"/>
    <property type="match status" value="1"/>
</dbReference>
<sequence length="425" mass="49580">MGNAQSAASNKSKSSDLITTREQSKLLAKEKKKQSKEFLKQGSIWQKAFRTLRPIKRSQYSKQTRDLVKTWSITEIQSLLKKYETLEAVREQKFLPDSDRSINGNLQNDLCQLFYSKHRTDTIIEYKDTLFRVHKIVLISRCRYFRSILVDINQTHVKIGCDILDVNISDFTDLICYIYCGYTNKNELLKSINIKKLSIEKFGLFNTLEDDMQKLFNSKEGADLVICYINGQKNLLSEYSEILKPFDETLNVHCHLSIVSSRSPFLKRLLDTKYCNQIELTKPLRLEINDRIIPKHLLNIVMECIYFDQVNFNSIFNEKYESSTINSFEYVEIAIKVFEIGQFLEIPSLIRGCEDIIVNDILTSSLNLSTTTLNKILEWSSVDSKYVYQQAIQFLREEFIPLCKDFSEFNKITVGDRECSDEENF</sequence>
<evidence type="ECO:0000313" key="3">
    <source>
        <dbReference type="Proteomes" id="UP001652625"/>
    </source>
</evidence>
<dbReference type="PROSITE" id="PS50097">
    <property type="entry name" value="BTB"/>
    <property type="match status" value="1"/>
</dbReference>